<comment type="similarity">
    <text evidence="2">Belongs to the GtrA family.</text>
</comment>
<evidence type="ECO:0000256" key="2">
    <source>
        <dbReference type="ARBA" id="ARBA00009399"/>
    </source>
</evidence>
<name>A0ABP8HD84_9BURK</name>
<dbReference type="PANTHER" id="PTHR38459:SF1">
    <property type="entry name" value="PROPHAGE BACTOPRENOL-LINKED GLUCOSE TRANSLOCASE HOMOLOG"/>
    <property type="match status" value="1"/>
</dbReference>
<keyword evidence="9" id="KW-1185">Reference proteome</keyword>
<evidence type="ECO:0000313" key="9">
    <source>
        <dbReference type="Proteomes" id="UP001500975"/>
    </source>
</evidence>
<dbReference type="InterPro" id="IPR051401">
    <property type="entry name" value="GtrA_CellWall_Glycosyl"/>
</dbReference>
<sequence>MELIRYAFVGVLNTGLGYAVIFLCMGVLDWSPVASNIAGYAVGFVVSFTLNRSFTFRSKGPARRELRRFLLIFALAYLANLAVLVLCVHAMGLDGGWAQVIAGFGYFGLSFALSKYYVFAEGAGHRDAGSTGHV</sequence>
<comment type="subcellular location">
    <subcellularLocation>
        <location evidence="1">Membrane</location>
        <topology evidence="1">Multi-pass membrane protein</topology>
    </subcellularLocation>
</comment>
<accession>A0ABP8HD84</accession>
<feature type="transmembrane region" description="Helical" evidence="6">
    <location>
        <begin position="97"/>
        <end position="118"/>
    </location>
</feature>
<feature type="domain" description="GtrA/DPMS transmembrane" evidence="7">
    <location>
        <begin position="5"/>
        <end position="119"/>
    </location>
</feature>
<proteinExistence type="inferred from homology"/>
<gene>
    <name evidence="8" type="ORF">GCM10023165_15620</name>
</gene>
<evidence type="ECO:0000256" key="5">
    <source>
        <dbReference type="ARBA" id="ARBA00023136"/>
    </source>
</evidence>
<evidence type="ECO:0000259" key="7">
    <source>
        <dbReference type="Pfam" id="PF04138"/>
    </source>
</evidence>
<comment type="caution">
    <text evidence="8">The sequence shown here is derived from an EMBL/GenBank/DDBJ whole genome shotgun (WGS) entry which is preliminary data.</text>
</comment>
<dbReference type="Pfam" id="PF04138">
    <property type="entry name" value="GtrA_DPMS_TM"/>
    <property type="match status" value="1"/>
</dbReference>
<keyword evidence="5 6" id="KW-0472">Membrane</keyword>
<evidence type="ECO:0000313" key="8">
    <source>
        <dbReference type="EMBL" id="GAA4337537.1"/>
    </source>
</evidence>
<keyword evidence="3 6" id="KW-0812">Transmembrane</keyword>
<dbReference type="EMBL" id="BAABGJ010000012">
    <property type="protein sequence ID" value="GAA4337537.1"/>
    <property type="molecule type" value="Genomic_DNA"/>
</dbReference>
<dbReference type="Proteomes" id="UP001500975">
    <property type="component" value="Unassembled WGS sequence"/>
</dbReference>
<reference evidence="9" key="1">
    <citation type="journal article" date="2019" name="Int. J. Syst. Evol. Microbiol.">
        <title>The Global Catalogue of Microorganisms (GCM) 10K type strain sequencing project: providing services to taxonomists for standard genome sequencing and annotation.</title>
        <authorList>
            <consortium name="The Broad Institute Genomics Platform"/>
            <consortium name="The Broad Institute Genome Sequencing Center for Infectious Disease"/>
            <person name="Wu L."/>
            <person name="Ma J."/>
        </authorList>
    </citation>
    <scope>NUCLEOTIDE SEQUENCE [LARGE SCALE GENOMIC DNA]</scope>
    <source>
        <strain evidence="9">JCM 17804</strain>
    </source>
</reference>
<protein>
    <recommendedName>
        <fullName evidence="7">GtrA/DPMS transmembrane domain-containing protein</fullName>
    </recommendedName>
</protein>
<feature type="transmembrane region" description="Helical" evidence="6">
    <location>
        <begin position="34"/>
        <end position="50"/>
    </location>
</feature>
<keyword evidence="4 6" id="KW-1133">Transmembrane helix</keyword>
<feature type="transmembrane region" description="Helical" evidence="6">
    <location>
        <begin position="7"/>
        <end position="28"/>
    </location>
</feature>
<evidence type="ECO:0000256" key="1">
    <source>
        <dbReference type="ARBA" id="ARBA00004141"/>
    </source>
</evidence>
<evidence type="ECO:0000256" key="6">
    <source>
        <dbReference type="SAM" id="Phobius"/>
    </source>
</evidence>
<feature type="transmembrane region" description="Helical" evidence="6">
    <location>
        <begin position="70"/>
        <end position="91"/>
    </location>
</feature>
<evidence type="ECO:0000256" key="4">
    <source>
        <dbReference type="ARBA" id="ARBA00022989"/>
    </source>
</evidence>
<dbReference type="InterPro" id="IPR007267">
    <property type="entry name" value="GtrA_DPMS_TM"/>
</dbReference>
<organism evidence="8 9">
    <name type="scientific">Variovorax defluvii</name>
    <dbReference type="NCBI Taxonomy" id="913761"/>
    <lineage>
        <taxon>Bacteria</taxon>
        <taxon>Pseudomonadati</taxon>
        <taxon>Pseudomonadota</taxon>
        <taxon>Betaproteobacteria</taxon>
        <taxon>Burkholderiales</taxon>
        <taxon>Comamonadaceae</taxon>
        <taxon>Variovorax</taxon>
    </lineage>
</organism>
<dbReference type="PANTHER" id="PTHR38459">
    <property type="entry name" value="PROPHAGE BACTOPRENOL-LINKED GLUCOSE TRANSLOCASE HOMOLOG"/>
    <property type="match status" value="1"/>
</dbReference>
<evidence type="ECO:0000256" key="3">
    <source>
        <dbReference type="ARBA" id="ARBA00022692"/>
    </source>
</evidence>